<evidence type="ECO:0000313" key="3">
    <source>
        <dbReference type="Proteomes" id="UP000694864"/>
    </source>
</evidence>
<protein>
    <submittedName>
        <fullName evidence="4">Uncharacterized protein LOC104734034</fullName>
    </submittedName>
</protein>
<reference evidence="3" key="1">
    <citation type="journal article" date="2014" name="Nat. Commun.">
        <title>The emerging biofuel crop Camelina sativa retains a highly undifferentiated hexaploid genome structure.</title>
        <authorList>
            <person name="Kagale S."/>
            <person name="Koh C."/>
            <person name="Nixon J."/>
            <person name="Bollina V."/>
            <person name="Clarke W.E."/>
            <person name="Tuteja R."/>
            <person name="Spillane C."/>
            <person name="Robinson S.J."/>
            <person name="Links M.G."/>
            <person name="Clarke C."/>
            <person name="Higgins E.E."/>
            <person name="Huebert T."/>
            <person name="Sharpe A.G."/>
            <person name="Parkin I.A."/>
        </authorList>
    </citation>
    <scope>NUCLEOTIDE SEQUENCE [LARGE SCALE GENOMIC DNA]</scope>
    <source>
        <strain evidence="3">cv. DH55</strain>
    </source>
</reference>
<organism evidence="3 4">
    <name type="scientific">Camelina sativa</name>
    <name type="common">False flax</name>
    <name type="synonym">Myagrum sativum</name>
    <dbReference type="NCBI Taxonomy" id="90675"/>
    <lineage>
        <taxon>Eukaryota</taxon>
        <taxon>Viridiplantae</taxon>
        <taxon>Streptophyta</taxon>
        <taxon>Embryophyta</taxon>
        <taxon>Tracheophyta</taxon>
        <taxon>Spermatophyta</taxon>
        <taxon>Magnoliopsida</taxon>
        <taxon>eudicotyledons</taxon>
        <taxon>Gunneridae</taxon>
        <taxon>Pentapetalae</taxon>
        <taxon>rosids</taxon>
        <taxon>malvids</taxon>
        <taxon>Brassicales</taxon>
        <taxon>Brassicaceae</taxon>
        <taxon>Camelineae</taxon>
        <taxon>Camelina</taxon>
    </lineage>
</organism>
<evidence type="ECO:0000259" key="2">
    <source>
        <dbReference type="Pfam" id="PF03732"/>
    </source>
</evidence>
<evidence type="ECO:0000313" key="4">
    <source>
        <dbReference type="RefSeq" id="XP_010451848.1"/>
    </source>
</evidence>
<dbReference type="PANTHER" id="PTHR33223">
    <property type="entry name" value="CCHC-TYPE DOMAIN-CONTAINING PROTEIN"/>
    <property type="match status" value="1"/>
</dbReference>
<evidence type="ECO:0000256" key="1">
    <source>
        <dbReference type="SAM" id="MobiDB-lite"/>
    </source>
</evidence>
<dbReference type="RefSeq" id="XP_010451848.1">
    <property type="nucleotide sequence ID" value="XM_010453546.1"/>
</dbReference>
<accession>A0ABM0V6W3</accession>
<dbReference type="Pfam" id="PF03732">
    <property type="entry name" value="Retrotrans_gag"/>
    <property type="match status" value="1"/>
</dbReference>
<dbReference type="InterPro" id="IPR005162">
    <property type="entry name" value="Retrotrans_gag_dom"/>
</dbReference>
<name>A0ABM0V6W3_CAMSA</name>
<dbReference type="PANTHER" id="PTHR33223:SF6">
    <property type="entry name" value="CCHC-TYPE DOMAIN-CONTAINING PROTEIN"/>
    <property type="match status" value="1"/>
</dbReference>
<dbReference type="GeneID" id="104734034"/>
<reference evidence="4" key="2">
    <citation type="submission" date="2025-08" db="UniProtKB">
        <authorList>
            <consortium name="RefSeq"/>
        </authorList>
    </citation>
    <scope>IDENTIFICATION</scope>
    <source>
        <tissue evidence="4">Leaf</tissue>
    </source>
</reference>
<feature type="domain" description="Retrotransposon gag" evidence="2">
    <location>
        <begin position="80"/>
        <end position="168"/>
    </location>
</feature>
<proteinExistence type="predicted"/>
<keyword evidence="3" id="KW-1185">Reference proteome</keyword>
<dbReference type="Proteomes" id="UP000694864">
    <property type="component" value="Chromosome 12"/>
</dbReference>
<feature type="region of interest" description="Disordered" evidence="1">
    <location>
        <begin position="201"/>
        <end position="226"/>
    </location>
</feature>
<sequence length="226" mass="25817">MGSLLHRAISSAPEIDRMFEATQQPPFTQRILETYVPNVKIRVPTYDGTKDPVQHLTSFMATISKARFTEEQKDAGQCQLFIDSLVENALIWFSHIPPGTIDCFEQLSTAFLRNYRVFIQRNASSAELWEIVQEPDEPLWKYLTRFKEKYATITVAEDVAIAAFKKGLIPGSRLHVDLNIREATDLDEALHRGSRVAYVEEDEKKRANKLPPPRPAVAKEKSRETN</sequence>
<feature type="compositionally biased region" description="Basic and acidic residues" evidence="1">
    <location>
        <begin position="217"/>
        <end position="226"/>
    </location>
</feature>
<gene>
    <name evidence="4" type="primary">LOC104734034</name>
</gene>